<feature type="transmembrane region" description="Helical" evidence="1">
    <location>
        <begin position="31"/>
        <end position="53"/>
    </location>
</feature>
<name>A0A453QGZ8_AEGTS</name>
<proteinExistence type="predicted"/>
<reference evidence="2" key="4">
    <citation type="submission" date="2019-03" db="UniProtKB">
        <authorList>
            <consortium name="EnsemblPlants"/>
        </authorList>
    </citation>
    <scope>IDENTIFICATION</scope>
</reference>
<reference evidence="3" key="2">
    <citation type="journal article" date="2017" name="Nat. Plants">
        <title>The Aegilops tauschii genome reveals multiple impacts of transposons.</title>
        <authorList>
            <person name="Zhao G."/>
            <person name="Zou C."/>
            <person name="Li K."/>
            <person name="Wang K."/>
            <person name="Li T."/>
            <person name="Gao L."/>
            <person name="Zhang X."/>
            <person name="Wang H."/>
            <person name="Yang Z."/>
            <person name="Liu X."/>
            <person name="Jiang W."/>
            <person name="Mao L."/>
            <person name="Kong X."/>
            <person name="Jiao Y."/>
            <person name="Jia J."/>
        </authorList>
    </citation>
    <scope>NUCLEOTIDE SEQUENCE [LARGE SCALE GENOMIC DNA]</scope>
    <source>
        <strain evidence="3">cv. AL8/78</strain>
    </source>
</reference>
<evidence type="ECO:0008006" key="4">
    <source>
        <dbReference type="Google" id="ProtNLM"/>
    </source>
</evidence>
<dbReference type="AlphaFoldDB" id="A0A453QGZ8"/>
<protein>
    <recommendedName>
        <fullName evidence="4">Late embryogenesis abundant protein LEA-2 subgroup domain-containing protein</fullName>
    </recommendedName>
</protein>
<dbReference type="EnsemblPlants" id="AET7Gv20113200.1">
    <property type="protein sequence ID" value="AET7Gv20113200.1"/>
    <property type="gene ID" value="AET7Gv20113200"/>
</dbReference>
<accession>A0A453QGZ8</accession>
<dbReference type="PANTHER" id="PTHR36480">
    <property type="entry name" value="OS06G0118900 PROTEIN-RELATED"/>
    <property type="match status" value="1"/>
</dbReference>
<reference evidence="2" key="3">
    <citation type="journal article" date="2017" name="Nature">
        <title>Genome sequence of the progenitor of the wheat D genome Aegilops tauschii.</title>
        <authorList>
            <person name="Luo M.C."/>
            <person name="Gu Y.Q."/>
            <person name="Puiu D."/>
            <person name="Wang H."/>
            <person name="Twardziok S.O."/>
            <person name="Deal K.R."/>
            <person name="Huo N."/>
            <person name="Zhu T."/>
            <person name="Wang L."/>
            <person name="Wang Y."/>
            <person name="McGuire P.E."/>
            <person name="Liu S."/>
            <person name="Long H."/>
            <person name="Ramasamy R.K."/>
            <person name="Rodriguez J.C."/>
            <person name="Van S.L."/>
            <person name="Yuan L."/>
            <person name="Wang Z."/>
            <person name="Xia Z."/>
            <person name="Xiao L."/>
            <person name="Anderson O.D."/>
            <person name="Ouyang S."/>
            <person name="Liang Y."/>
            <person name="Zimin A.V."/>
            <person name="Pertea G."/>
            <person name="Qi P."/>
            <person name="Bennetzen J.L."/>
            <person name="Dai X."/>
            <person name="Dawson M.W."/>
            <person name="Muller H.G."/>
            <person name="Kugler K."/>
            <person name="Rivarola-Duarte L."/>
            <person name="Spannagl M."/>
            <person name="Mayer K.F.X."/>
            <person name="Lu F.H."/>
            <person name="Bevan M.W."/>
            <person name="Leroy P."/>
            <person name="Li P."/>
            <person name="You F.M."/>
            <person name="Sun Q."/>
            <person name="Liu Z."/>
            <person name="Lyons E."/>
            <person name="Wicker T."/>
            <person name="Salzberg S.L."/>
            <person name="Devos K.M."/>
            <person name="Dvorak J."/>
        </authorList>
    </citation>
    <scope>NUCLEOTIDE SEQUENCE [LARGE SCALE GENOMIC DNA]</scope>
    <source>
        <strain evidence="2">cv. AL8/78</strain>
    </source>
</reference>
<keyword evidence="1" id="KW-1133">Transmembrane helix</keyword>
<dbReference type="PANTHER" id="PTHR36480:SF3">
    <property type="entry name" value="OS06G0118900 PROTEIN"/>
    <property type="match status" value="1"/>
</dbReference>
<sequence length="215" mass="23245">LELGKMHTDTTTTTIPKATADDTKLWTTRNYILAALGGTLVVTAIIIIVSVVLGPAHISFYIVHASSTDPRASNDGTQYLNLTIAAANGSRKRAAVRYQSVFVDLKNSTSVTRRNTIHAPVYATTPPMNHYLPPGAEPASIKASALLLTRGENQDFIGRRVNVSGFNVVVTALVRFRIHGVPTRAYDIKVSCNHVFFPVEGPSSLRAPPINCTAY</sequence>
<reference evidence="2" key="5">
    <citation type="journal article" date="2021" name="G3 (Bethesda)">
        <title>Aegilops tauschii genome assembly Aet v5.0 features greater sequence contiguity and improved annotation.</title>
        <authorList>
            <person name="Wang L."/>
            <person name="Zhu T."/>
            <person name="Rodriguez J.C."/>
            <person name="Deal K.R."/>
            <person name="Dubcovsky J."/>
            <person name="McGuire P.E."/>
            <person name="Lux T."/>
            <person name="Spannagl M."/>
            <person name="Mayer K.F.X."/>
            <person name="Baldrich P."/>
            <person name="Meyers B.C."/>
            <person name="Huo N."/>
            <person name="Gu Y.Q."/>
            <person name="Zhou H."/>
            <person name="Devos K.M."/>
            <person name="Bennetzen J.L."/>
            <person name="Unver T."/>
            <person name="Budak H."/>
            <person name="Gulick P.J."/>
            <person name="Galiba G."/>
            <person name="Kalapos B."/>
            <person name="Nelson D.R."/>
            <person name="Li P."/>
            <person name="You F.M."/>
            <person name="Luo M.C."/>
            <person name="Dvorak J."/>
        </authorList>
    </citation>
    <scope>NUCLEOTIDE SEQUENCE [LARGE SCALE GENOMIC DNA]</scope>
    <source>
        <strain evidence="2">cv. AL8/78</strain>
    </source>
</reference>
<keyword evidence="1" id="KW-0812">Transmembrane</keyword>
<organism evidence="2 3">
    <name type="scientific">Aegilops tauschii subsp. strangulata</name>
    <name type="common">Goatgrass</name>
    <dbReference type="NCBI Taxonomy" id="200361"/>
    <lineage>
        <taxon>Eukaryota</taxon>
        <taxon>Viridiplantae</taxon>
        <taxon>Streptophyta</taxon>
        <taxon>Embryophyta</taxon>
        <taxon>Tracheophyta</taxon>
        <taxon>Spermatophyta</taxon>
        <taxon>Magnoliopsida</taxon>
        <taxon>Liliopsida</taxon>
        <taxon>Poales</taxon>
        <taxon>Poaceae</taxon>
        <taxon>BOP clade</taxon>
        <taxon>Pooideae</taxon>
        <taxon>Triticodae</taxon>
        <taxon>Triticeae</taxon>
        <taxon>Triticinae</taxon>
        <taxon>Aegilops</taxon>
    </lineage>
</organism>
<dbReference type="Gramene" id="AET7Gv20113200.1">
    <property type="protein sequence ID" value="AET7Gv20113200.1"/>
    <property type="gene ID" value="AET7Gv20113200"/>
</dbReference>
<evidence type="ECO:0000313" key="2">
    <source>
        <dbReference type="EnsemblPlants" id="AET7Gv20113200.1"/>
    </source>
</evidence>
<keyword evidence="1" id="KW-0472">Membrane</keyword>
<dbReference type="Proteomes" id="UP000015105">
    <property type="component" value="Chromosome 7D"/>
</dbReference>
<reference evidence="3" key="1">
    <citation type="journal article" date="2014" name="Science">
        <title>Ancient hybridizations among the ancestral genomes of bread wheat.</title>
        <authorList>
            <consortium name="International Wheat Genome Sequencing Consortium,"/>
            <person name="Marcussen T."/>
            <person name="Sandve S.R."/>
            <person name="Heier L."/>
            <person name="Spannagl M."/>
            <person name="Pfeifer M."/>
            <person name="Jakobsen K.S."/>
            <person name="Wulff B.B."/>
            <person name="Steuernagel B."/>
            <person name="Mayer K.F."/>
            <person name="Olsen O.A."/>
        </authorList>
    </citation>
    <scope>NUCLEOTIDE SEQUENCE [LARGE SCALE GENOMIC DNA]</scope>
    <source>
        <strain evidence="3">cv. AL8/78</strain>
    </source>
</reference>
<keyword evidence="3" id="KW-1185">Reference proteome</keyword>
<evidence type="ECO:0000313" key="3">
    <source>
        <dbReference type="Proteomes" id="UP000015105"/>
    </source>
</evidence>
<evidence type="ECO:0000256" key="1">
    <source>
        <dbReference type="SAM" id="Phobius"/>
    </source>
</evidence>